<accession>A0A059D2J5</accession>
<dbReference type="Gramene" id="KCW84822">
    <property type="protein sequence ID" value="KCW84822"/>
    <property type="gene ID" value="EUGRSUZ_B01634"/>
</dbReference>
<dbReference type="AlphaFoldDB" id="A0A059D2J5"/>
<dbReference type="InParanoid" id="A0A059D2J5"/>
<organism evidence="2">
    <name type="scientific">Eucalyptus grandis</name>
    <name type="common">Flooded gum</name>
    <dbReference type="NCBI Taxonomy" id="71139"/>
    <lineage>
        <taxon>Eukaryota</taxon>
        <taxon>Viridiplantae</taxon>
        <taxon>Streptophyta</taxon>
        <taxon>Embryophyta</taxon>
        <taxon>Tracheophyta</taxon>
        <taxon>Spermatophyta</taxon>
        <taxon>Magnoliopsida</taxon>
        <taxon>eudicotyledons</taxon>
        <taxon>Gunneridae</taxon>
        <taxon>Pentapetalae</taxon>
        <taxon>rosids</taxon>
        <taxon>malvids</taxon>
        <taxon>Myrtales</taxon>
        <taxon>Myrtaceae</taxon>
        <taxon>Myrtoideae</taxon>
        <taxon>Eucalypteae</taxon>
        <taxon>Eucalyptus</taxon>
    </lineage>
</organism>
<feature type="transmembrane region" description="Helical" evidence="1">
    <location>
        <begin position="56"/>
        <end position="78"/>
    </location>
</feature>
<evidence type="ECO:0000313" key="2">
    <source>
        <dbReference type="EMBL" id="KCW84822.1"/>
    </source>
</evidence>
<name>A0A059D2J5_EUCGR</name>
<protein>
    <recommendedName>
        <fullName evidence="3">Transmembrane protein</fullName>
    </recommendedName>
</protein>
<proteinExistence type="predicted"/>
<keyword evidence="1" id="KW-0812">Transmembrane</keyword>
<keyword evidence="1" id="KW-0472">Membrane</keyword>
<dbReference type="EMBL" id="KK198754">
    <property type="protein sequence ID" value="KCW84822.1"/>
    <property type="molecule type" value="Genomic_DNA"/>
</dbReference>
<gene>
    <name evidence="2" type="ORF">EUGRSUZ_B01634</name>
</gene>
<evidence type="ECO:0008006" key="3">
    <source>
        <dbReference type="Google" id="ProtNLM"/>
    </source>
</evidence>
<sequence>MVRSRTTSGPSRECLLFFSFLLPPLFPAAFFARAVASNLGIDSCVLVRRVLVPDCGFLGVGLGVSFVFFFFPIDWCGVRWCRRANEWRRVACVWVDFIRGGIRVGW</sequence>
<reference evidence="2" key="1">
    <citation type="submission" date="2013-07" db="EMBL/GenBank/DDBJ databases">
        <title>The genome of Eucalyptus grandis.</title>
        <authorList>
            <person name="Schmutz J."/>
            <person name="Hayes R."/>
            <person name="Myburg A."/>
            <person name="Tuskan G."/>
            <person name="Grattapaglia D."/>
            <person name="Rokhsar D.S."/>
        </authorList>
    </citation>
    <scope>NUCLEOTIDE SEQUENCE</scope>
    <source>
        <tissue evidence="2">Leaf extractions</tissue>
    </source>
</reference>
<keyword evidence="1" id="KW-1133">Transmembrane helix</keyword>
<evidence type="ECO:0000256" key="1">
    <source>
        <dbReference type="SAM" id="Phobius"/>
    </source>
</evidence>